<dbReference type="EMBL" id="GADI01006349">
    <property type="protein sequence ID" value="JAA67459.1"/>
    <property type="molecule type" value="mRNA"/>
</dbReference>
<feature type="chain" id="PRO_5005516538" evidence="1">
    <location>
        <begin position="19"/>
        <end position="192"/>
    </location>
</feature>
<dbReference type="AlphaFoldDB" id="A0A0K8RAE6"/>
<accession>A0A0K8RAE6</accession>
<dbReference type="Gene3D" id="2.40.128.20">
    <property type="match status" value="1"/>
</dbReference>
<keyword evidence="1" id="KW-0732">Signal</keyword>
<sequence>MFRTFAACAMCILVRVCGQPTEKIPIEDNPAYAEYQHAREFRDPGEKLFIKYTTYQTPPGADCFWNTVDCVEHQYVLQLGMRIGGKTFEFKTPLLFNTSEGHTRPNVILHKLTPNDTEPRRFPLMYLKPTGDCFVVRVPHQNNGCILFIRERNATCDECHKECENIYVQNCNMTLEQSPYRSTCHKETAPQC</sequence>
<organism evidence="2">
    <name type="scientific">Ixodes ricinus</name>
    <name type="common">Common tick</name>
    <name type="synonym">Acarus ricinus</name>
    <dbReference type="NCBI Taxonomy" id="34613"/>
    <lineage>
        <taxon>Eukaryota</taxon>
        <taxon>Metazoa</taxon>
        <taxon>Ecdysozoa</taxon>
        <taxon>Arthropoda</taxon>
        <taxon>Chelicerata</taxon>
        <taxon>Arachnida</taxon>
        <taxon>Acari</taxon>
        <taxon>Parasitiformes</taxon>
        <taxon>Ixodida</taxon>
        <taxon>Ixodoidea</taxon>
        <taxon>Ixodidae</taxon>
        <taxon>Ixodinae</taxon>
        <taxon>Ixodes</taxon>
    </lineage>
</organism>
<reference evidence="2" key="1">
    <citation type="submission" date="2012-12" db="EMBL/GenBank/DDBJ databases">
        <title>Identification and characterization of a phenylalanine ammonia-lyase gene family in Isatis indigotica Fort.</title>
        <authorList>
            <person name="Liu Q."/>
            <person name="Chen J."/>
            <person name="Zhou X."/>
            <person name="Di P."/>
            <person name="Xiao Y."/>
            <person name="Xuan H."/>
            <person name="Zhang L."/>
            <person name="Chen W."/>
        </authorList>
    </citation>
    <scope>NUCLEOTIDE SEQUENCE</scope>
    <source>
        <tissue evidence="2">Salivary gland</tissue>
    </source>
</reference>
<dbReference type="InterPro" id="IPR012674">
    <property type="entry name" value="Calycin"/>
</dbReference>
<dbReference type="SUPFAM" id="SSF50814">
    <property type="entry name" value="Lipocalins"/>
    <property type="match status" value="1"/>
</dbReference>
<evidence type="ECO:0000313" key="2">
    <source>
        <dbReference type="EMBL" id="JAA67459.1"/>
    </source>
</evidence>
<evidence type="ECO:0000256" key="1">
    <source>
        <dbReference type="SAM" id="SignalP"/>
    </source>
</evidence>
<proteinExistence type="evidence at transcript level"/>
<protein>
    <submittedName>
        <fullName evidence="2">Putative salivary lipocalin</fullName>
    </submittedName>
</protein>
<name>A0A0K8RAE6_IXORI</name>
<feature type="signal peptide" evidence="1">
    <location>
        <begin position="1"/>
        <end position="18"/>
    </location>
</feature>